<proteinExistence type="predicted"/>
<dbReference type="SUPFAM" id="SSF57625">
    <property type="entry name" value="Invertebrate chitin-binding proteins"/>
    <property type="match status" value="1"/>
</dbReference>
<dbReference type="GeneID" id="113509263"/>
<feature type="compositionally biased region" description="Low complexity" evidence="1">
    <location>
        <begin position="157"/>
        <end position="170"/>
    </location>
</feature>
<dbReference type="InterPro" id="IPR002557">
    <property type="entry name" value="Chitin-bd_dom"/>
</dbReference>
<dbReference type="Proteomes" id="UP001652740">
    <property type="component" value="Unplaced"/>
</dbReference>
<evidence type="ECO:0000313" key="4">
    <source>
        <dbReference type="Proteomes" id="UP001652740"/>
    </source>
</evidence>
<accession>A0ABM3MSH0</accession>
<keyword evidence="4" id="KW-1185">Reference proteome</keyword>
<dbReference type="InterPro" id="IPR052976">
    <property type="entry name" value="Scoloptoxin-like"/>
</dbReference>
<dbReference type="SMART" id="SM00494">
    <property type="entry name" value="ChtBD2"/>
    <property type="match status" value="1"/>
</dbReference>
<dbReference type="InterPro" id="IPR036508">
    <property type="entry name" value="Chitin-bd_dom_sf"/>
</dbReference>
<evidence type="ECO:0000256" key="1">
    <source>
        <dbReference type="SAM" id="MobiDB-lite"/>
    </source>
</evidence>
<keyword evidence="2" id="KW-0732">Signal</keyword>
<evidence type="ECO:0000256" key="2">
    <source>
        <dbReference type="SAM" id="SignalP"/>
    </source>
</evidence>
<gene>
    <name evidence="5" type="primary">LOC113509263</name>
</gene>
<evidence type="ECO:0000259" key="3">
    <source>
        <dbReference type="PROSITE" id="PS50940"/>
    </source>
</evidence>
<dbReference type="Gene3D" id="2.170.140.10">
    <property type="entry name" value="Chitin binding domain"/>
    <property type="match status" value="1"/>
</dbReference>
<feature type="signal peptide" evidence="2">
    <location>
        <begin position="1"/>
        <end position="20"/>
    </location>
</feature>
<reference evidence="5" key="1">
    <citation type="submission" date="2025-08" db="UniProtKB">
        <authorList>
            <consortium name="RefSeq"/>
        </authorList>
    </citation>
    <scope>IDENTIFICATION</scope>
    <source>
        <tissue evidence="5">Whole larvae</tissue>
    </source>
</reference>
<protein>
    <submittedName>
        <fullName evidence="5">Uncharacterized protein LOC113509263</fullName>
    </submittedName>
</protein>
<dbReference type="PROSITE" id="PS50940">
    <property type="entry name" value="CHIT_BIND_II"/>
    <property type="match status" value="1"/>
</dbReference>
<name>A0ABM3MSH0_GALME</name>
<feature type="compositionally biased region" description="Basic residues" evidence="1">
    <location>
        <begin position="171"/>
        <end position="180"/>
    </location>
</feature>
<dbReference type="PANTHER" id="PTHR22933:SF43">
    <property type="entry name" value="LP10131P"/>
    <property type="match status" value="1"/>
</dbReference>
<evidence type="ECO:0000313" key="5">
    <source>
        <dbReference type="RefSeq" id="XP_052754309.1"/>
    </source>
</evidence>
<organism evidence="4 5">
    <name type="scientific">Galleria mellonella</name>
    <name type="common">Greater wax moth</name>
    <dbReference type="NCBI Taxonomy" id="7137"/>
    <lineage>
        <taxon>Eukaryota</taxon>
        <taxon>Metazoa</taxon>
        <taxon>Ecdysozoa</taxon>
        <taxon>Arthropoda</taxon>
        <taxon>Hexapoda</taxon>
        <taxon>Insecta</taxon>
        <taxon>Pterygota</taxon>
        <taxon>Neoptera</taxon>
        <taxon>Endopterygota</taxon>
        <taxon>Lepidoptera</taxon>
        <taxon>Glossata</taxon>
        <taxon>Ditrysia</taxon>
        <taxon>Pyraloidea</taxon>
        <taxon>Pyralidae</taxon>
        <taxon>Galleriinae</taxon>
        <taxon>Galleria</taxon>
    </lineage>
</organism>
<dbReference type="PANTHER" id="PTHR22933">
    <property type="entry name" value="FI18007P1-RELATED"/>
    <property type="match status" value="1"/>
</dbReference>
<feature type="region of interest" description="Disordered" evidence="1">
    <location>
        <begin position="147"/>
        <end position="185"/>
    </location>
</feature>
<feature type="chain" id="PRO_5046532192" evidence="2">
    <location>
        <begin position="21"/>
        <end position="282"/>
    </location>
</feature>
<dbReference type="Pfam" id="PF01607">
    <property type="entry name" value="CBM_14"/>
    <property type="match status" value="1"/>
</dbReference>
<dbReference type="RefSeq" id="XP_052754309.1">
    <property type="nucleotide sequence ID" value="XM_052898349.1"/>
</dbReference>
<feature type="domain" description="Chitin-binding type-2" evidence="3">
    <location>
        <begin position="64"/>
        <end position="131"/>
    </location>
</feature>
<sequence length="282" mass="32650">MAFATWKCLFVLLSVSYARSDDIDVELSTGIMLKILRAVANQTQSDTLNLPANATSIRENITDTFSCENRTYGYYADVDNDCQIFHVCLPSQAPSGRNVTYRWSFICPNETIFNQEVLVCTRPREAIPCEDAPMYYDINMEFGKVSNDTKEKETNENESNNNKETATNSNKRNKNQKRKQNLIDNRNQNFITEEVLKEFVDEELKREEDEIIELEKELENNPDVMPVIIDTNEYKPQINPVKDDFATSDEENDLNSRLAAERSLKWNERKIRRGASRFKANL</sequence>